<protein>
    <submittedName>
        <fullName evidence="2">Uncharacterized protein</fullName>
    </submittedName>
</protein>
<comment type="caution">
    <text evidence="2">The sequence shown here is derived from an EMBL/GenBank/DDBJ whole genome shotgun (WGS) entry which is preliminary data.</text>
</comment>
<dbReference type="AlphaFoldDB" id="A0A366HB43"/>
<feature type="transmembrane region" description="Helical" evidence="1">
    <location>
        <begin position="54"/>
        <end position="73"/>
    </location>
</feature>
<sequence>MEPLSMMPLKIFFWGGFFVTILVGVWMFKNMNVWFAVDPDKPAETSGERTYSKAQMVICWLIALKLFAMLALMV</sequence>
<organism evidence="2 3">
    <name type="scientific">Roseimicrobium gellanilyticum</name>
    <dbReference type="NCBI Taxonomy" id="748857"/>
    <lineage>
        <taxon>Bacteria</taxon>
        <taxon>Pseudomonadati</taxon>
        <taxon>Verrucomicrobiota</taxon>
        <taxon>Verrucomicrobiia</taxon>
        <taxon>Verrucomicrobiales</taxon>
        <taxon>Verrucomicrobiaceae</taxon>
        <taxon>Roseimicrobium</taxon>
    </lineage>
</organism>
<evidence type="ECO:0000313" key="3">
    <source>
        <dbReference type="Proteomes" id="UP000253426"/>
    </source>
</evidence>
<accession>A0A366HB43</accession>
<proteinExistence type="predicted"/>
<keyword evidence="1" id="KW-1133">Transmembrane helix</keyword>
<keyword evidence="1" id="KW-0472">Membrane</keyword>
<name>A0A366HB43_9BACT</name>
<feature type="transmembrane region" description="Helical" evidence="1">
    <location>
        <begin position="12"/>
        <end position="34"/>
    </location>
</feature>
<evidence type="ECO:0000256" key="1">
    <source>
        <dbReference type="SAM" id="Phobius"/>
    </source>
</evidence>
<dbReference type="Proteomes" id="UP000253426">
    <property type="component" value="Unassembled WGS sequence"/>
</dbReference>
<reference evidence="2 3" key="1">
    <citation type="submission" date="2018-06" db="EMBL/GenBank/DDBJ databases">
        <title>Genomic Encyclopedia of Type Strains, Phase IV (KMG-IV): sequencing the most valuable type-strain genomes for metagenomic binning, comparative biology and taxonomic classification.</title>
        <authorList>
            <person name="Goeker M."/>
        </authorList>
    </citation>
    <scope>NUCLEOTIDE SEQUENCE [LARGE SCALE GENOMIC DNA]</scope>
    <source>
        <strain evidence="2 3">DSM 25532</strain>
    </source>
</reference>
<dbReference type="EMBL" id="QNRR01000010">
    <property type="protein sequence ID" value="RBP38978.1"/>
    <property type="molecule type" value="Genomic_DNA"/>
</dbReference>
<evidence type="ECO:0000313" key="2">
    <source>
        <dbReference type="EMBL" id="RBP38978.1"/>
    </source>
</evidence>
<dbReference type="RefSeq" id="WP_147263570.1">
    <property type="nucleotide sequence ID" value="NZ_QNRR01000010.1"/>
</dbReference>
<keyword evidence="3" id="KW-1185">Reference proteome</keyword>
<keyword evidence="1" id="KW-0812">Transmembrane</keyword>
<gene>
    <name evidence="2" type="ORF">DES53_1101</name>
</gene>
<dbReference type="OrthoDB" id="196287at2"/>